<comment type="caution">
    <text evidence="2">The sequence shown here is derived from an EMBL/GenBank/DDBJ whole genome shotgun (WGS) entry which is preliminary data.</text>
</comment>
<reference evidence="2 3" key="1">
    <citation type="submission" date="2014-04" db="EMBL/GenBank/DDBJ databases">
        <title>Genome sequencing of Vibrio navarrensis strains.</title>
        <authorList>
            <person name="Gladney L.M."/>
            <person name="Katz L.S."/>
            <person name="Marino-Ramirez L."/>
            <person name="Jordan I.K."/>
        </authorList>
    </citation>
    <scope>NUCLEOTIDE SEQUENCE [LARGE SCALE GENOMIC DNA]</scope>
    <source>
        <strain evidence="2 3">ATCC 51183</strain>
    </source>
</reference>
<keyword evidence="3" id="KW-1185">Reference proteome</keyword>
<organism evidence="2 3">
    <name type="scientific">Vibrio navarrensis</name>
    <dbReference type="NCBI Taxonomy" id="29495"/>
    <lineage>
        <taxon>Bacteria</taxon>
        <taxon>Pseudomonadati</taxon>
        <taxon>Pseudomonadota</taxon>
        <taxon>Gammaproteobacteria</taxon>
        <taxon>Vibrionales</taxon>
        <taxon>Vibrionaceae</taxon>
        <taxon>Vibrio</taxon>
    </lineage>
</organism>
<dbReference type="EMBL" id="JMCG01000001">
    <property type="protein sequence ID" value="KGK11214.1"/>
    <property type="molecule type" value="Genomic_DNA"/>
</dbReference>
<evidence type="ECO:0000256" key="1">
    <source>
        <dbReference type="SAM" id="SignalP"/>
    </source>
</evidence>
<evidence type="ECO:0000313" key="3">
    <source>
        <dbReference type="Proteomes" id="UP000029994"/>
    </source>
</evidence>
<feature type="signal peptide" evidence="1">
    <location>
        <begin position="1"/>
        <end position="18"/>
    </location>
</feature>
<gene>
    <name evidence="2" type="ORF">EA26_07780</name>
</gene>
<accession>A0A099MFA7</accession>
<feature type="chain" id="PRO_5001958552" description="WD40 repeat protein" evidence="1">
    <location>
        <begin position="19"/>
        <end position="222"/>
    </location>
</feature>
<dbReference type="eggNOG" id="ENOG5031C2D">
    <property type="taxonomic scope" value="Bacteria"/>
</dbReference>
<proteinExistence type="predicted"/>
<name>A0A099MFA7_9VIBR</name>
<sequence length="222" mass="25223">MRHFLLFLAVIMFPFTQANEVGEAPSDLTYFDTPLLLGDWYLVNPDPESGREDFRAIKLSLGSDYQFQIDIQKRDYSVDHWQGMYAANEDTIILGLNSDQPQVYQYESNHHMLNLNGVTFTKGLPNALAGIWSSAHLSGEGMIANQINRVDLVLQPDFVFMFRVTSEGGSESVTQGVYYTEGNHLVLLYENGEHNTTYTLERDKLTLEEESGEMLAVLNRVR</sequence>
<evidence type="ECO:0008006" key="4">
    <source>
        <dbReference type="Google" id="ProtNLM"/>
    </source>
</evidence>
<keyword evidence="1" id="KW-0732">Signal</keyword>
<protein>
    <recommendedName>
        <fullName evidence="4">WD40 repeat protein</fullName>
    </recommendedName>
</protein>
<evidence type="ECO:0000313" key="2">
    <source>
        <dbReference type="EMBL" id="KGK11214.1"/>
    </source>
</evidence>
<dbReference type="Proteomes" id="UP000029994">
    <property type="component" value="Unassembled WGS sequence"/>
</dbReference>
<dbReference type="STRING" id="29495.EA26_07780"/>
<dbReference type="AlphaFoldDB" id="A0A099MFA7"/>